<dbReference type="EMBL" id="FMCW01000006">
    <property type="protein sequence ID" value="SCE77217.1"/>
    <property type="molecule type" value="Genomic_DNA"/>
</dbReference>
<dbReference type="GO" id="GO:0008703">
    <property type="term" value="F:5-amino-6-(5-phosphoribosylamino)uracil reductase activity"/>
    <property type="evidence" value="ECO:0007669"/>
    <property type="project" value="InterPro"/>
</dbReference>
<evidence type="ECO:0000256" key="4">
    <source>
        <dbReference type="SAM" id="MobiDB-lite"/>
    </source>
</evidence>
<accession>A0A1C4UZZ7</accession>
<gene>
    <name evidence="6" type="ORF">GA0070558_1063</name>
</gene>
<dbReference type="GO" id="GO:0009231">
    <property type="term" value="P:riboflavin biosynthetic process"/>
    <property type="evidence" value="ECO:0007669"/>
    <property type="project" value="InterPro"/>
</dbReference>
<evidence type="ECO:0000313" key="6">
    <source>
        <dbReference type="EMBL" id="SCE77217.1"/>
    </source>
</evidence>
<dbReference type="InterPro" id="IPR002734">
    <property type="entry name" value="RibDG_C"/>
</dbReference>
<dbReference type="InterPro" id="IPR024072">
    <property type="entry name" value="DHFR-like_dom_sf"/>
</dbReference>
<dbReference type="InterPro" id="IPR050765">
    <property type="entry name" value="Riboflavin_Biosynth_HTPR"/>
</dbReference>
<dbReference type="SUPFAM" id="SSF53597">
    <property type="entry name" value="Dihydrofolate reductase-like"/>
    <property type="match status" value="1"/>
</dbReference>
<organism evidence="6 7">
    <name type="scientific">Micromonospora haikouensis</name>
    <dbReference type="NCBI Taxonomy" id="686309"/>
    <lineage>
        <taxon>Bacteria</taxon>
        <taxon>Bacillati</taxon>
        <taxon>Actinomycetota</taxon>
        <taxon>Actinomycetes</taxon>
        <taxon>Micromonosporales</taxon>
        <taxon>Micromonosporaceae</taxon>
        <taxon>Micromonospora</taxon>
    </lineage>
</organism>
<protein>
    <submittedName>
        <fullName evidence="6">Pyrimidine reductase, riboflavin biosynthesis</fullName>
    </submittedName>
</protein>
<comment type="pathway">
    <text evidence="1">Cofactor biosynthesis; riboflavin biosynthesis.</text>
</comment>
<dbReference type="Gene3D" id="3.40.430.10">
    <property type="entry name" value="Dihydrofolate Reductase, subunit A"/>
    <property type="match status" value="1"/>
</dbReference>
<keyword evidence="2" id="KW-0521">NADP</keyword>
<feature type="compositionally biased region" description="Low complexity" evidence="4">
    <location>
        <begin position="256"/>
        <end position="280"/>
    </location>
</feature>
<dbReference type="PANTHER" id="PTHR38011:SF7">
    <property type="entry name" value="2,5-DIAMINO-6-RIBOSYLAMINO-4(3H)-PYRIMIDINONE 5'-PHOSPHATE REDUCTASE"/>
    <property type="match status" value="1"/>
</dbReference>
<dbReference type="PANTHER" id="PTHR38011">
    <property type="entry name" value="DIHYDROFOLATE REDUCTASE FAMILY PROTEIN (AFU_ORTHOLOGUE AFUA_8G06820)"/>
    <property type="match status" value="1"/>
</dbReference>
<evidence type="ECO:0000313" key="7">
    <source>
        <dbReference type="Proteomes" id="UP000199375"/>
    </source>
</evidence>
<proteinExistence type="predicted"/>
<reference evidence="6 7" key="1">
    <citation type="submission" date="2016-06" db="EMBL/GenBank/DDBJ databases">
        <authorList>
            <person name="Kjaerup R.B."/>
            <person name="Dalgaard T.S."/>
            <person name="Juul-Madsen H.R."/>
        </authorList>
    </citation>
    <scope>NUCLEOTIDE SEQUENCE [LARGE SCALE GENOMIC DNA]</scope>
    <source>
        <strain evidence="6 7">DSM 45626</strain>
    </source>
</reference>
<evidence type="ECO:0000256" key="1">
    <source>
        <dbReference type="ARBA" id="ARBA00005104"/>
    </source>
</evidence>
<dbReference type="AlphaFoldDB" id="A0A1C4UZZ7"/>
<sequence length="290" mass="29598">MSADAAISRLWPAPSAAPLDDTELTALYGRTDRPRLRVNFVTSVDGAVSLDGYSAGLSGVPDKRVFGLLRMLCDGLLVAAGTLRHEGYGAVRLDAARRAWRRAHGLAEYPTLVVVSGSLDLDPAQAAFADAPVRPVVLTHAAAEAPPGLTEVADLVRCGADRVDLAAGLAELRRRGLSQVLCEGGPHLFGALTAADLVDEVCLTVAPLLAGAGPGRIAAGPAGGHRELPLRHVLAAADGVLMLRYARAAQANANANANTEAEANAEANPDAANAEANPDAAPAPAPAAAS</sequence>
<evidence type="ECO:0000256" key="3">
    <source>
        <dbReference type="ARBA" id="ARBA00023002"/>
    </source>
</evidence>
<keyword evidence="3" id="KW-0560">Oxidoreductase</keyword>
<evidence type="ECO:0000256" key="2">
    <source>
        <dbReference type="ARBA" id="ARBA00022857"/>
    </source>
</evidence>
<evidence type="ECO:0000259" key="5">
    <source>
        <dbReference type="Pfam" id="PF01872"/>
    </source>
</evidence>
<name>A0A1C4UZZ7_9ACTN</name>
<feature type="compositionally biased region" description="Pro residues" evidence="4">
    <location>
        <begin position="281"/>
        <end position="290"/>
    </location>
</feature>
<dbReference type="Pfam" id="PF01872">
    <property type="entry name" value="RibD_C"/>
    <property type="match status" value="1"/>
</dbReference>
<dbReference type="Proteomes" id="UP000199375">
    <property type="component" value="Unassembled WGS sequence"/>
</dbReference>
<feature type="region of interest" description="Disordered" evidence="4">
    <location>
        <begin position="256"/>
        <end position="290"/>
    </location>
</feature>
<feature type="domain" description="Bacterial bifunctional deaminase-reductase C-terminal" evidence="5">
    <location>
        <begin position="35"/>
        <end position="240"/>
    </location>
</feature>